<gene>
    <name evidence="4" type="ORF">TrCOL_g12089</name>
</gene>
<dbReference type="InterPro" id="IPR040079">
    <property type="entry name" value="Glutathione_S-Trfase"/>
</dbReference>
<keyword evidence="1" id="KW-1133">Transmembrane helix</keyword>
<dbReference type="AlphaFoldDB" id="A0A9W7LF29"/>
<dbReference type="SUPFAM" id="SSF47616">
    <property type="entry name" value="GST C-terminal domain-like"/>
    <property type="match status" value="1"/>
</dbReference>
<reference evidence="5" key="1">
    <citation type="journal article" date="2023" name="Commun. Biol.">
        <title>Genome analysis of Parmales, the sister group of diatoms, reveals the evolutionary specialization of diatoms from phago-mixotrophs to photoautotrophs.</title>
        <authorList>
            <person name="Ban H."/>
            <person name="Sato S."/>
            <person name="Yoshikawa S."/>
            <person name="Yamada K."/>
            <person name="Nakamura Y."/>
            <person name="Ichinomiya M."/>
            <person name="Sato N."/>
            <person name="Blanc-Mathieu R."/>
            <person name="Endo H."/>
            <person name="Kuwata A."/>
            <person name="Ogata H."/>
        </authorList>
    </citation>
    <scope>NUCLEOTIDE SEQUENCE [LARGE SCALE GENOMIC DNA]</scope>
</reference>
<dbReference type="GO" id="GO:0004364">
    <property type="term" value="F:glutathione transferase activity"/>
    <property type="evidence" value="ECO:0007669"/>
    <property type="project" value="TreeGrafter"/>
</dbReference>
<evidence type="ECO:0000259" key="2">
    <source>
        <dbReference type="PROSITE" id="PS50404"/>
    </source>
</evidence>
<proteinExistence type="predicted"/>
<dbReference type="GO" id="GO:0006749">
    <property type="term" value="P:glutathione metabolic process"/>
    <property type="evidence" value="ECO:0007669"/>
    <property type="project" value="TreeGrafter"/>
</dbReference>
<dbReference type="InterPro" id="IPR050213">
    <property type="entry name" value="GST_superfamily"/>
</dbReference>
<dbReference type="OrthoDB" id="420389at2759"/>
<name>A0A9W7LF29_9STRA</name>
<dbReference type="InterPro" id="IPR010987">
    <property type="entry name" value="Glutathione-S-Trfase_C-like"/>
</dbReference>
<evidence type="ECO:0000259" key="3">
    <source>
        <dbReference type="PROSITE" id="PS50405"/>
    </source>
</evidence>
<feature type="domain" description="GST N-terminal" evidence="2">
    <location>
        <begin position="1"/>
        <end position="89"/>
    </location>
</feature>
<sequence length="247" mass="28044">MVKLYYWPARGRAEQIRLVLADGGVEFEDVNWGLSNIQDEAMKEQFFEDCRKLGGHTTTNIPMLEMDGKIYTQSSAIIRHVGRITGAYSGCYEEDQLLATVEDLRSANYKAMRVFGATEKAIDEYIKVILPKHLTNFTRLLNQSSAFYLTGSKCSIADLSLYDALHVVERQVPGTLDKFPRVKLFFDTVGARPKIKEWVDSEQRKKLWAFPSIVEEMKGKRGGGTSTHWIAISGVVALTMFMFARKR</sequence>
<accession>A0A9W7LF29</accession>
<dbReference type="SFLD" id="SFLDS00019">
    <property type="entry name" value="Glutathione_Transferase_(cytos"/>
    <property type="match status" value="1"/>
</dbReference>
<dbReference type="SUPFAM" id="SSF52833">
    <property type="entry name" value="Thioredoxin-like"/>
    <property type="match status" value="1"/>
</dbReference>
<evidence type="ECO:0000313" key="4">
    <source>
        <dbReference type="EMBL" id="GMI48144.1"/>
    </source>
</evidence>
<dbReference type="Proteomes" id="UP001165065">
    <property type="component" value="Unassembled WGS sequence"/>
</dbReference>
<keyword evidence="5" id="KW-1185">Reference proteome</keyword>
<dbReference type="Pfam" id="PF02798">
    <property type="entry name" value="GST_N"/>
    <property type="match status" value="1"/>
</dbReference>
<evidence type="ECO:0008006" key="6">
    <source>
        <dbReference type="Google" id="ProtNLM"/>
    </source>
</evidence>
<dbReference type="Gene3D" id="1.20.1050.10">
    <property type="match status" value="1"/>
</dbReference>
<evidence type="ECO:0000256" key="1">
    <source>
        <dbReference type="SAM" id="Phobius"/>
    </source>
</evidence>
<dbReference type="InterPro" id="IPR004046">
    <property type="entry name" value="GST_C"/>
</dbReference>
<dbReference type="InterPro" id="IPR036249">
    <property type="entry name" value="Thioredoxin-like_sf"/>
</dbReference>
<organism evidence="4 5">
    <name type="scientific">Triparma columacea</name>
    <dbReference type="NCBI Taxonomy" id="722753"/>
    <lineage>
        <taxon>Eukaryota</taxon>
        <taxon>Sar</taxon>
        <taxon>Stramenopiles</taxon>
        <taxon>Ochrophyta</taxon>
        <taxon>Bolidophyceae</taxon>
        <taxon>Parmales</taxon>
        <taxon>Triparmaceae</taxon>
        <taxon>Triparma</taxon>
    </lineage>
</organism>
<protein>
    <recommendedName>
        <fullName evidence="6">Glutathione transferase</fullName>
    </recommendedName>
</protein>
<feature type="domain" description="GST C-terminal" evidence="3">
    <location>
        <begin position="87"/>
        <end position="207"/>
    </location>
</feature>
<dbReference type="InterPro" id="IPR036282">
    <property type="entry name" value="Glutathione-S-Trfase_C_sf"/>
</dbReference>
<keyword evidence="1" id="KW-0472">Membrane</keyword>
<dbReference type="EMBL" id="BRYA01000376">
    <property type="protein sequence ID" value="GMI48144.1"/>
    <property type="molecule type" value="Genomic_DNA"/>
</dbReference>
<keyword evidence="1" id="KW-0812">Transmembrane</keyword>
<dbReference type="SFLD" id="SFLDG00363">
    <property type="entry name" value="AMPS_(cytGST):_Alpha-__Mu-__Pi"/>
    <property type="match status" value="1"/>
</dbReference>
<dbReference type="CDD" id="cd03039">
    <property type="entry name" value="GST_N_Sigma_like"/>
    <property type="match status" value="1"/>
</dbReference>
<dbReference type="PROSITE" id="PS50405">
    <property type="entry name" value="GST_CTER"/>
    <property type="match status" value="1"/>
</dbReference>
<comment type="caution">
    <text evidence="4">The sequence shown here is derived from an EMBL/GenBank/DDBJ whole genome shotgun (WGS) entry which is preliminary data.</text>
</comment>
<dbReference type="PROSITE" id="PS50404">
    <property type="entry name" value="GST_NTER"/>
    <property type="match status" value="1"/>
</dbReference>
<evidence type="ECO:0000313" key="5">
    <source>
        <dbReference type="Proteomes" id="UP001165065"/>
    </source>
</evidence>
<dbReference type="InterPro" id="IPR004045">
    <property type="entry name" value="Glutathione_S-Trfase_N"/>
</dbReference>
<feature type="transmembrane region" description="Helical" evidence="1">
    <location>
        <begin position="226"/>
        <end position="244"/>
    </location>
</feature>
<dbReference type="Pfam" id="PF14497">
    <property type="entry name" value="GST_C_3"/>
    <property type="match status" value="1"/>
</dbReference>
<dbReference type="PANTHER" id="PTHR11571">
    <property type="entry name" value="GLUTATHIONE S-TRANSFERASE"/>
    <property type="match status" value="1"/>
</dbReference>
<dbReference type="Gene3D" id="3.40.30.10">
    <property type="entry name" value="Glutaredoxin"/>
    <property type="match status" value="1"/>
</dbReference>
<dbReference type="SFLD" id="SFLDG01205">
    <property type="entry name" value="AMPS.1"/>
    <property type="match status" value="1"/>
</dbReference>